<gene>
    <name evidence="1" type="ORF">SAMN05444065_110124</name>
</gene>
<dbReference type="EMBL" id="FOVV01000010">
    <property type="protein sequence ID" value="SFO24204.1"/>
    <property type="molecule type" value="Genomic_DNA"/>
</dbReference>
<sequence length="34" mass="3858">MIGLCVYKLSPGKLSEKVSVPEDQLVLFFISFLR</sequence>
<evidence type="ECO:0000313" key="1">
    <source>
        <dbReference type="EMBL" id="SFO24204.1"/>
    </source>
</evidence>
<accession>A0AB38BW09</accession>
<proteinExistence type="predicted"/>
<reference evidence="1 2" key="1">
    <citation type="submission" date="2016-10" db="EMBL/GenBank/DDBJ databases">
        <authorList>
            <person name="Varghese N."/>
            <person name="Submissions S."/>
        </authorList>
    </citation>
    <scope>NUCLEOTIDE SEQUENCE [LARGE SCALE GENOMIC DNA]</scope>
    <source>
        <strain evidence="1 2">BS0292</strain>
    </source>
</reference>
<name>A0AB38BW09_PSESX</name>
<comment type="caution">
    <text evidence="1">The sequence shown here is derived from an EMBL/GenBank/DDBJ whole genome shotgun (WGS) entry which is preliminary data.</text>
</comment>
<evidence type="ECO:0000313" key="2">
    <source>
        <dbReference type="Proteomes" id="UP000183083"/>
    </source>
</evidence>
<dbReference type="Proteomes" id="UP000183083">
    <property type="component" value="Unassembled WGS sequence"/>
</dbReference>
<protein>
    <submittedName>
        <fullName evidence="1">Uncharacterized protein</fullName>
    </submittedName>
</protein>
<dbReference type="AlphaFoldDB" id="A0AB38BW09"/>
<organism evidence="1 2">
    <name type="scientific">Pseudomonas syringae</name>
    <dbReference type="NCBI Taxonomy" id="317"/>
    <lineage>
        <taxon>Bacteria</taxon>
        <taxon>Pseudomonadati</taxon>
        <taxon>Pseudomonadota</taxon>
        <taxon>Gammaproteobacteria</taxon>
        <taxon>Pseudomonadales</taxon>
        <taxon>Pseudomonadaceae</taxon>
        <taxon>Pseudomonas</taxon>
    </lineage>
</organism>